<organism evidence="2 5">
    <name type="scientific">Phytophthora cactorum</name>
    <dbReference type="NCBI Taxonomy" id="29920"/>
    <lineage>
        <taxon>Eukaryota</taxon>
        <taxon>Sar</taxon>
        <taxon>Stramenopiles</taxon>
        <taxon>Oomycota</taxon>
        <taxon>Peronosporomycetes</taxon>
        <taxon>Peronosporales</taxon>
        <taxon>Peronosporaceae</taxon>
        <taxon>Phytophthora</taxon>
    </lineage>
</organism>
<feature type="domain" description="PiggyBac transposable element-derived protein" evidence="1">
    <location>
        <begin position="138"/>
        <end position="277"/>
    </location>
</feature>
<sequence>MWLDSQFQNAVEAITVTAVQRGIENYQALVRVPNQPAWRDLTDKVMEGGLNLDVPLDELEVASDEEDYERYDPEQVLPVSLAEVEAVKSMRFEPNMEMEAPSDLYEHTADSTTTRLQPAYSHRFAHSASSSFFAYIPVYIWKQVVLETNRYAAIKEILITTPITMDELMICLGIMFYMTLIDKGEYSNYWGAQTEDAIFGGASTSLDNVMSLRRNKLIRRCLSFRAEPRTSVERDLVARIRPLLSLLKCTSGRYVEVGRDLALDEASITCRSRHGRHLIVFNTSRDRDPTGRLLRSYYQSSFQVDGEMRQVTEEWRLASVLPTKH</sequence>
<dbReference type="InterPro" id="IPR029526">
    <property type="entry name" value="PGBD"/>
</dbReference>
<name>A0A8T0ZKH7_9STRA</name>
<gene>
    <name evidence="2" type="ORF">PC113_g6293</name>
    <name evidence="3" type="ORF">PC115_g11807</name>
    <name evidence="4" type="ORF">PC117_g5638</name>
</gene>
<reference evidence="2" key="1">
    <citation type="submission" date="2018-10" db="EMBL/GenBank/DDBJ databases">
        <title>Effector identification in a new, highly contiguous assembly of the strawberry crown rot pathogen Phytophthora cactorum.</title>
        <authorList>
            <person name="Armitage A.D."/>
            <person name="Nellist C.F."/>
            <person name="Bates H."/>
            <person name="Vickerstaff R.J."/>
            <person name="Harrison R.J."/>
        </authorList>
    </citation>
    <scope>NUCLEOTIDE SEQUENCE</scope>
    <source>
        <strain evidence="2">15-7</strain>
        <strain evidence="3">4032</strain>
        <strain evidence="4">4040</strain>
    </source>
</reference>
<accession>A0A8T0ZKH7</accession>
<dbReference type="EMBL" id="RCMI01000379">
    <property type="protein sequence ID" value="KAG2914087.1"/>
    <property type="molecule type" value="Genomic_DNA"/>
</dbReference>
<dbReference type="PANTHER" id="PTHR46599:SF3">
    <property type="entry name" value="PIGGYBAC TRANSPOSABLE ELEMENT-DERIVED PROTEIN 4"/>
    <property type="match status" value="1"/>
</dbReference>
<dbReference type="Proteomes" id="UP000735874">
    <property type="component" value="Unassembled WGS sequence"/>
</dbReference>
<evidence type="ECO:0000313" key="3">
    <source>
        <dbReference type="EMBL" id="KAG2914087.1"/>
    </source>
</evidence>
<evidence type="ECO:0000313" key="2">
    <source>
        <dbReference type="EMBL" id="KAG2862444.1"/>
    </source>
</evidence>
<evidence type="ECO:0000259" key="1">
    <source>
        <dbReference type="Pfam" id="PF13843"/>
    </source>
</evidence>
<dbReference type="Proteomes" id="UP000774804">
    <property type="component" value="Unassembled WGS sequence"/>
</dbReference>
<evidence type="ECO:0000313" key="5">
    <source>
        <dbReference type="Proteomes" id="UP000735874"/>
    </source>
</evidence>
<dbReference type="EMBL" id="RCMG01000128">
    <property type="protein sequence ID" value="KAG2862444.1"/>
    <property type="molecule type" value="Genomic_DNA"/>
</dbReference>
<dbReference type="PANTHER" id="PTHR46599">
    <property type="entry name" value="PIGGYBAC TRANSPOSABLE ELEMENT-DERIVED PROTEIN 4"/>
    <property type="match status" value="1"/>
</dbReference>
<proteinExistence type="predicted"/>
<dbReference type="AlphaFoldDB" id="A0A8T0ZKH7"/>
<dbReference type="EMBL" id="RCMK01000100">
    <property type="protein sequence ID" value="KAG2948948.1"/>
    <property type="molecule type" value="Genomic_DNA"/>
</dbReference>
<comment type="caution">
    <text evidence="2">The sequence shown here is derived from an EMBL/GenBank/DDBJ whole genome shotgun (WGS) entry which is preliminary data.</text>
</comment>
<protein>
    <recommendedName>
        <fullName evidence="1">PiggyBac transposable element-derived protein domain-containing protein</fullName>
    </recommendedName>
</protein>
<dbReference type="Proteomes" id="UP000736787">
    <property type="component" value="Unassembled WGS sequence"/>
</dbReference>
<dbReference type="VEuPathDB" id="FungiDB:PC110_g11324"/>
<evidence type="ECO:0000313" key="4">
    <source>
        <dbReference type="EMBL" id="KAG2948948.1"/>
    </source>
</evidence>
<dbReference type="Pfam" id="PF13843">
    <property type="entry name" value="DDE_Tnp_1_7"/>
    <property type="match status" value="1"/>
</dbReference>